<dbReference type="Pfam" id="PF02321">
    <property type="entry name" value="OEP"/>
    <property type="match status" value="2"/>
</dbReference>
<feature type="chain" id="PRO_5012049367" evidence="3">
    <location>
        <begin position="23"/>
        <end position="436"/>
    </location>
</feature>
<feature type="signal peptide" evidence="3">
    <location>
        <begin position="1"/>
        <end position="22"/>
    </location>
</feature>
<name>A0A1Q2MGN6_9BACT</name>
<gene>
    <name evidence="4" type="primary">czcC</name>
    <name evidence="4" type="ORF">SMSP2_02230</name>
</gene>
<dbReference type="InterPro" id="IPR010131">
    <property type="entry name" value="MdtP/NodT-like"/>
</dbReference>
<evidence type="ECO:0000256" key="3">
    <source>
        <dbReference type="SAM" id="SignalP"/>
    </source>
</evidence>
<accession>A0A1Q2MGN6</accession>
<dbReference type="PANTHER" id="PTHR30203">
    <property type="entry name" value="OUTER MEMBRANE CATION EFFLUX PROTEIN"/>
    <property type="match status" value="1"/>
</dbReference>
<keyword evidence="2" id="KW-0175">Coiled coil</keyword>
<dbReference type="OrthoDB" id="9791261at2"/>
<sequence length="436" mass="48462" precursor="true">MFNPKIFICLLLPCIFTVSVFAGSEDAKTAGSDITLKRALSLTEQHNPELAAYSTGIKATRAEQLQSSLKPNPELEVEMENVGGTGGHSGLDTLETAVMLSQLVEVGGKLEKRRDVSRLGVKIADLDYQHKRISVFSEVQKAYFKVLQAQQQEQLTSEILELSRESLRIVTLRVESGRDSPVEISQARVTLSRAESSHEQARRDLKYAKRQLSGFWGSDEPQFDRALGDFQSLDVPANETALKAALESTPRIKSNDVLVSQKRAELELERARAKGDITIGGGVKWMNESDDASLLFGISIPLPVNSRNQGTIQAASYRLAMAKRGSMAARQELLNQFNAAYLELSSAFENAEALRDNILPESEKIYNTVLQSYREGKTDFLRVIEAQQALFDVKSEYVSCLLRYHLANAELDRLCTLNPRANQTVNKFSGNINDEK</sequence>
<dbReference type="AlphaFoldDB" id="A0A1Q2MGN6"/>
<evidence type="ECO:0000256" key="2">
    <source>
        <dbReference type="SAM" id="Coils"/>
    </source>
</evidence>
<dbReference type="KEGG" id="pbas:SMSP2_02230"/>
<reference evidence="5" key="1">
    <citation type="submission" date="2017-02" db="EMBL/GenBank/DDBJ databases">
        <title>Comparative genomics and description of representatives of a novel lineage of planctomycetes thriving in anoxic sediments.</title>
        <authorList>
            <person name="Spring S."/>
            <person name="Bunk B."/>
            <person name="Sproer C."/>
        </authorList>
    </citation>
    <scope>NUCLEOTIDE SEQUENCE [LARGE SCALE GENOMIC DNA]</scope>
    <source>
        <strain evidence="5">SM-Chi-D1</strain>
    </source>
</reference>
<dbReference type="RefSeq" id="WP_146684025.1">
    <property type="nucleotide sequence ID" value="NZ_CP019646.1"/>
</dbReference>
<dbReference type="Gene3D" id="1.20.1600.10">
    <property type="entry name" value="Outer membrane efflux proteins (OEP)"/>
    <property type="match status" value="1"/>
</dbReference>
<dbReference type="EMBL" id="CP019646">
    <property type="protein sequence ID" value="AQQ71851.1"/>
    <property type="molecule type" value="Genomic_DNA"/>
</dbReference>
<feature type="coiled-coil region" evidence="2">
    <location>
        <begin position="184"/>
        <end position="211"/>
    </location>
</feature>
<dbReference type="Proteomes" id="UP000188181">
    <property type="component" value="Chromosome"/>
</dbReference>
<protein>
    <submittedName>
        <fullName evidence="4">Cation efflux system protein CzcC</fullName>
    </submittedName>
</protein>
<comment type="similarity">
    <text evidence="1">Belongs to the outer membrane factor (OMF) (TC 1.B.17) family.</text>
</comment>
<dbReference type="SUPFAM" id="SSF56954">
    <property type="entry name" value="Outer membrane efflux proteins (OEP)"/>
    <property type="match status" value="1"/>
</dbReference>
<keyword evidence="5" id="KW-1185">Reference proteome</keyword>
<dbReference type="PANTHER" id="PTHR30203:SF24">
    <property type="entry name" value="BLR4935 PROTEIN"/>
    <property type="match status" value="1"/>
</dbReference>
<evidence type="ECO:0000313" key="5">
    <source>
        <dbReference type="Proteomes" id="UP000188181"/>
    </source>
</evidence>
<dbReference type="InterPro" id="IPR003423">
    <property type="entry name" value="OMP_efflux"/>
</dbReference>
<evidence type="ECO:0000256" key="1">
    <source>
        <dbReference type="ARBA" id="ARBA00007613"/>
    </source>
</evidence>
<evidence type="ECO:0000313" key="4">
    <source>
        <dbReference type="EMBL" id="AQQ71851.1"/>
    </source>
</evidence>
<keyword evidence="3" id="KW-0732">Signal</keyword>
<organism evidence="4 5">
    <name type="scientific">Limihaloglobus sulfuriphilus</name>
    <dbReference type="NCBI Taxonomy" id="1851148"/>
    <lineage>
        <taxon>Bacteria</taxon>
        <taxon>Pseudomonadati</taxon>
        <taxon>Planctomycetota</taxon>
        <taxon>Phycisphaerae</taxon>
        <taxon>Sedimentisphaerales</taxon>
        <taxon>Sedimentisphaeraceae</taxon>
        <taxon>Limihaloglobus</taxon>
    </lineage>
</organism>
<dbReference type="STRING" id="1851148.SMSP2_02230"/>
<dbReference type="GO" id="GO:0015562">
    <property type="term" value="F:efflux transmembrane transporter activity"/>
    <property type="evidence" value="ECO:0007669"/>
    <property type="project" value="InterPro"/>
</dbReference>
<proteinExistence type="inferred from homology"/>